<dbReference type="HOGENOM" id="CLU_200493_1_0_9"/>
<sequence length="75" mass="8870">MTLYRFEVITEDQQMIPVIIAADNDERAFELVEIELEKFYLTLPPIEEIVLYEKKKLRNDGGFVIGTDHDQYAKY</sequence>
<evidence type="ECO:0000313" key="2">
    <source>
        <dbReference type="Proteomes" id="UP000011747"/>
    </source>
</evidence>
<accession>G9QI55</accession>
<evidence type="ECO:0008006" key="3">
    <source>
        <dbReference type="Google" id="ProtNLM"/>
    </source>
</evidence>
<dbReference type="Pfam" id="PF13046">
    <property type="entry name" value="DUF3906"/>
    <property type="match status" value="1"/>
</dbReference>
<dbReference type="PATRIC" id="fig|665952.3.peg.633"/>
<reference evidence="1 2" key="1">
    <citation type="submission" date="2011-09" db="EMBL/GenBank/DDBJ databases">
        <title>The Genome Sequence of Bacillus smithii 7_3_47FAA.</title>
        <authorList>
            <consortium name="The Broad Institute Genome Sequencing Platform"/>
            <person name="Earl A."/>
            <person name="Ward D."/>
            <person name="Feldgarden M."/>
            <person name="Gevers D."/>
            <person name="Daigneault M."/>
            <person name="Strauss J."/>
            <person name="Allen-Vercoe E."/>
            <person name="Young S.K."/>
            <person name="Zeng Q."/>
            <person name="Gargeya S."/>
            <person name="Fitzgerald M."/>
            <person name="Haas B."/>
            <person name="Abouelleil A."/>
            <person name="Alvarado L."/>
            <person name="Arachchi H.M."/>
            <person name="Berlin A."/>
            <person name="Brown A."/>
            <person name="Chapman S.B."/>
            <person name="Chen Z."/>
            <person name="Dunbar C."/>
            <person name="Freedman E."/>
            <person name="Gearin G."/>
            <person name="Goldberg J."/>
            <person name="Griggs A."/>
            <person name="Gujja S."/>
            <person name="Heiman D."/>
            <person name="Howarth C."/>
            <person name="Larson L."/>
            <person name="Lui A."/>
            <person name="MacDonald P.J.P."/>
            <person name="Montmayeur A."/>
            <person name="Murphy C."/>
            <person name="Neiman D."/>
            <person name="Pearson M."/>
            <person name="Priest M."/>
            <person name="Roberts A."/>
            <person name="Saif S."/>
            <person name="Shea T."/>
            <person name="Shenoy N."/>
            <person name="Sisk P."/>
            <person name="Stolte C."/>
            <person name="Sykes S."/>
            <person name="Wortman J."/>
            <person name="Nusbaum C."/>
            <person name="Birren B."/>
        </authorList>
    </citation>
    <scope>NUCLEOTIDE SEQUENCE [LARGE SCALE GENOMIC DNA]</scope>
    <source>
        <strain evidence="1 2">7_3_47FAA</strain>
    </source>
</reference>
<evidence type="ECO:0000313" key="1">
    <source>
        <dbReference type="EMBL" id="EHL79121.1"/>
    </source>
</evidence>
<dbReference type="EMBL" id="ACWF01000028">
    <property type="protein sequence ID" value="EHL79121.1"/>
    <property type="molecule type" value="Genomic_DNA"/>
</dbReference>
<keyword evidence="2" id="KW-1185">Reference proteome</keyword>
<dbReference type="Proteomes" id="UP000011747">
    <property type="component" value="Unassembled WGS sequence"/>
</dbReference>
<protein>
    <recommendedName>
        <fullName evidence="3">DUF3906 domain-containing protein</fullName>
    </recommendedName>
</protein>
<dbReference type="AlphaFoldDB" id="G9QI55"/>
<dbReference type="InterPro" id="IPR024998">
    <property type="entry name" value="DUF3906"/>
</dbReference>
<organism evidence="1 2">
    <name type="scientific">Bacillus smithii 7_3_47FAA</name>
    <dbReference type="NCBI Taxonomy" id="665952"/>
    <lineage>
        <taxon>Bacteria</taxon>
        <taxon>Bacillati</taxon>
        <taxon>Bacillota</taxon>
        <taxon>Bacilli</taxon>
        <taxon>Bacillales</taxon>
        <taxon>Bacillaceae</taxon>
        <taxon>Bacillus</taxon>
    </lineage>
</organism>
<dbReference type="RefSeq" id="WP_003352910.1">
    <property type="nucleotide sequence ID" value="NZ_JH414742.1"/>
</dbReference>
<comment type="caution">
    <text evidence="1">The sequence shown here is derived from an EMBL/GenBank/DDBJ whole genome shotgun (WGS) entry which is preliminary data.</text>
</comment>
<gene>
    <name evidence="1" type="ORF">HMPREF1015_01419</name>
</gene>
<name>G9QI55_9BACI</name>
<proteinExistence type="predicted"/>